<feature type="domain" description="Glycosyl transferase family 3 N-terminal" evidence="4">
    <location>
        <begin position="22"/>
        <end position="85"/>
    </location>
</feature>
<dbReference type="PANTHER" id="PTHR43285:SF2">
    <property type="entry name" value="ANTHRANILATE PHOSPHORIBOSYLTRANSFERASE"/>
    <property type="match status" value="1"/>
</dbReference>
<feature type="domain" description="Glycosyl transferase family 3" evidence="3">
    <location>
        <begin position="115"/>
        <end position="217"/>
    </location>
</feature>
<dbReference type="Pfam" id="PF02885">
    <property type="entry name" value="Glycos_trans_3N"/>
    <property type="match status" value="1"/>
</dbReference>
<gene>
    <name evidence="5" type="primary">TRP4_2</name>
    <name evidence="5" type="ORF">HK100_010503</name>
</gene>
<dbReference type="EMBL" id="JADGJH010005820">
    <property type="protein sequence ID" value="KAJ3079138.1"/>
    <property type="molecule type" value="Genomic_DNA"/>
</dbReference>
<feature type="non-terminal residue" evidence="5">
    <location>
        <position position="1"/>
    </location>
</feature>
<keyword evidence="1 5" id="KW-0328">Glycosyltransferase</keyword>
<keyword evidence="2" id="KW-0808">Transferase</keyword>
<reference evidence="5" key="1">
    <citation type="submission" date="2020-05" db="EMBL/GenBank/DDBJ databases">
        <title>Phylogenomic resolution of chytrid fungi.</title>
        <authorList>
            <person name="Stajich J.E."/>
            <person name="Amses K."/>
            <person name="Simmons R."/>
            <person name="Seto K."/>
            <person name="Myers J."/>
            <person name="Bonds A."/>
            <person name="Quandt C.A."/>
            <person name="Barry K."/>
            <person name="Liu P."/>
            <person name="Grigoriev I."/>
            <person name="Longcore J.E."/>
            <person name="James T.Y."/>
        </authorList>
    </citation>
    <scope>NUCLEOTIDE SEQUENCE</scope>
    <source>
        <strain evidence="5">JEL0513</strain>
    </source>
</reference>
<dbReference type="Pfam" id="PF00591">
    <property type="entry name" value="Glycos_transf_3"/>
    <property type="match status" value="1"/>
</dbReference>
<evidence type="ECO:0000256" key="1">
    <source>
        <dbReference type="ARBA" id="ARBA00022676"/>
    </source>
</evidence>
<dbReference type="SUPFAM" id="SSF47648">
    <property type="entry name" value="Nucleoside phosphorylase/phosphoribosyltransferase N-terminal domain"/>
    <property type="match status" value="1"/>
</dbReference>
<sequence>MDADADADADALADARADPRALVKKLLDTPDLFAPREAAALTALLMRGALSDAQAGAFLAALKLTKKDRDPRVIAECAAAMRSHALVIAPLPHASRGHAAPTNTQPDPADSSLVLVDIVGTGGDGQDTFNVSTAAAIVAAGAGCHVAKHGNRSSSSACGSADVIEGLGANLNNVDNNKVLHIINDSRFCFLFAQLFHPSMRASAAPRKQLGVKTIFN</sequence>
<accession>A0AAD5SLU4</accession>
<dbReference type="InterPro" id="IPR036320">
    <property type="entry name" value="Glycosyl_Trfase_fam3_N_dom_sf"/>
</dbReference>
<name>A0AAD5SLU4_9FUNG</name>
<comment type="caution">
    <text evidence="5">The sequence shown here is derived from an EMBL/GenBank/DDBJ whole genome shotgun (WGS) entry which is preliminary data.</text>
</comment>
<evidence type="ECO:0000313" key="6">
    <source>
        <dbReference type="Proteomes" id="UP001211907"/>
    </source>
</evidence>
<keyword evidence="6" id="KW-1185">Reference proteome</keyword>
<dbReference type="PANTHER" id="PTHR43285">
    <property type="entry name" value="ANTHRANILATE PHOSPHORIBOSYLTRANSFERASE"/>
    <property type="match status" value="1"/>
</dbReference>
<proteinExistence type="predicted"/>
<protein>
    <submittedName>
        <fullName evidence="5">Anthranilate phosphoribosyltransferase</fullName>
    </submittedName>
</protein>
<dbReference type="Proteomes" id="UP001211907">
    <property type="component" value="Unassembled WGS sequence"/>
</dbReference>
<dbReference type="GO" id="GO:0005829">
    <property type="term" value="C:cytosol"/>
    <property type="evidence" value="ECO:0007669"/>
    <property type="project" value="TreeGrafter"/>
</dbReference>
<dbReference type="AlphaFoldDB" id="A0AAD5SLU4"/>
<dbReference type="Gene3D" id="1.20.970.10">
    <property type="entry name" value="Transferase, Pyrimidine Nucleoside Phosphorylase, Chain C"/>
    <property type="match status" value="1"/>
</dbReference>
<evidence type="ECO:0000259" key="4">
    <source>
        <dbReference type="Pfam" id="PF02885"/>
    </source>
</evidence>
<dbReference type="InterPro" id="IPR017459">
    <property type="entry name" value="Glycosyl_Trfase_fam3_N_dom"/>
</dbReference>
<organism evidence="5 6">
    <name type="scientific">Physocladia obscura</name>
    <dbReference type="NCBI Taxonomy" id="109957"/>
    <lineage>
        <taxon>Eukaryota</taxon>
        <taxon>Fungi</taxon>
        <taxon>Fungi incertae sedis</taxon>
        <taxon>Chytridiomycota</taxon>
        <taxon>Chytridiomycota incertae sedis</taxon>
        <taxon>Chytridiomycetes</taxon>
        <taxon>Chytridiales</taxon>
        <taxon>Chytriomycetaceae</taxon>
        <taxon>Physocladia</taxon>
    </lineage>
</organism>
<dbReference type="GO" id="GO:0004048">
    <property type="term" value="F:anthranilate phosphoribosyltransferase activity"/>
    <property type="evidence" value="ECO:0007669"/>
    <property type="project" value="InterPro"/>
</dbReference>
<dbReference type="InterPro" id="IPR000312">
    <property type="entry name" value="Glycosyl_Trfase_fam3"/>
</dbReference>
<dbReference type="InterPro" id="IPR035902">
    <property type="entry name" value="Nuc_phospho_transferase"/>
</dbReference>
<evidence type="ECO:0000259" key="3">
    <source>
        <dbReference type="Pfam" id="PF00591"/>
    </source>
</evidence>
<dbReference type="GO" id="GO:0000162">
    <property type="term" value="P:L-tryptophan biosynthetic process"/>
    <property type="evidence" value="ECO:0007669"/>
    <property type="project" value="InterPro"/>
</dbReference>
<dbReference type="SUPFAM" id="SSF52418">
    <property type="entry name" value="Nucleoside phosphorylase/phosphoribosyltransferase catalytic domain"/>
    <property type="match status" value="1"/>
</dbReference>
<evidence type="ECO:0000256" key="2">
    <source>
        <dbReference type="ARBA" id="ARBA00022679"/>
    </source>
</evidence>
<dbReference type="Gene3D" id="3.40.1030.10">
    <property type="entry name" value="Nucleoside phosphorylase/phosphoribosyltransferase catalytic domain"/>
    <property type="match status" value="1"/>
</dbReference>
<evidence type="ECO:0000313" key="5">
    <source>
        <dbReference type="EMBL" id="KAJ3079138.1"/>
    </source>
</evidence>
<dbReference type="InterPro" id="IPR005940">
    <property type="entry name" value="Anthranilate_Pribosyl_Tfrase"/>
</dbReference>